<evidence type="ECO:0000256" key="1">
    <source>
        <dbReference type="SAM" id="MobiDB-lite"/>
    </source>
</evidence>
<dbReference type="Proteomes" id="UP001328107">
    <property type="component" value="Unassembled WGS sequence"/>
</dbReference>
<name>A0AAN5I3C1_9BILA</name>
<comment type="caution">
    <text evidence="2">The sequence shown here is derived from an EMBL/GenBank/DDBJ whole genome shotgun (WGS) entry which is preliminary data.</text>
</comment>
<feature type="region of interest" description="Disordered" evidence="1">
    <location>
        <begin position="1"/>
        <end position="122"/>
    </location>
</feature>
<feature type="non-terminal residue" evidence="2">
    <location>
        <position position="1"/>
    </location>
</feature>
<evidence type="ECO:0000313" key="3">
    <source>
        <dbReference type="Proteomes" id="UP001328107"/>
    </source>
</evidence>
<feature type="compositionally biased region" description="Basic residues" evidence="1">
    <location>
        <begin position="81"/>
        <end position="91"/>
    </location>
</feature>
<feature type="compositionally biased region" description="Basic and acidic residues" evidence="1">
    <location>
        <begin position="54"/>
        <end position="80"/>
    </location>
</feature>
<feature type="compositionally biased region" description="Pro residues" evidence="1">
    <location>
        <begin position="41"/>
        <end position="53"/>
    </location>
</feature>
<protein>
    <submittedName>
        <fullName evidence="2">Uncharacterized protein</fullName>
    </submittedName>
</protein>
<gene>
    <name evidence="2" type="ORF">PMAYCL1PPCAC_20145</name>
</gene>
<evidence type="ECO:0000313" key="2">
    <source>
        <dbReference type="EMBL" id="GMR49950.1"/>
    </source>
</evidence>
<organism evidence="2 3">
    <name type="scientific">Pristionchus mayeri</name>
    <dbReference type="NCBI Taxonomy" id="1317129"/>
    <lineage>
        <taxon>Eukaryota</taxon>
        <taxon>Metazoa</taxon>
        <taxon>Ecdysozoa</taxon>
        <taxon>Nematoda</taxon>
        <taxon>Chromadorea</taxon>
        <taxon>Rhabditida</taxon>
        <taxon>Rhabditina</taxon>
        <taxon>Diplogasteromorpha</taxon>
        <taxon>Diplogasteroidea</taxon>
        <taxon>Neodiplogasteridae</taxon>
        <taxon>Pristionchus</taxon>
    </lineage>
</organism>
<keyword evidence="3" id="KW-1185">Reference proteome</keyword>
<reference evidence="3" key="1">
    <citation type="submission" date="2022-10" db="EMBL/GenBank/DDBJ databases">
        <title>Genome assembly of Pristionchus species.</title>
        <authorList>
            <person name="Yoshida K."/>
            <person name="Sommer R.J."/>
        </authorList>
    </citation>
    <scope>NUCLEOTIDE SEQUENCE [LARGE SCALE GENOMIC DNA]</scope>
    <source>
        <strain evidence="3">RS5460</strain>
    </source>
</reference>
<accession>A0AAN5I3C1</accession>
<dbReference type="EMBL" id="BTRK01000004">
    <property type="protein sequence ID" value="GMR49950.1"/>
    <property type="molecule type" value="Genomic_DNA"/>
</dbReference>
<proteinExistence type="predicted"/>
<sequence length="122" mass="12609">QGDNNYEPIGNVDAGGGAPPPPPPDGGTDNMYEGLGGPGPGTVPPPPPPPPKMTPEKRAEKRAAQPIRDDDGVDLDSEKRKPTKRDKKGKKKVDEDGESAMGAPEDGTSKGSKAKLADNSSK</sequence>
<dbReference type="AlphaFoldDB" id="A0AAN5I3C1"/>
<feature type="non-terminal residue" evidence="2">
    <location>
        <position position="122"/>
    </location>
</feature>